<accession>A0AA41VRW0</accession>
<dbReference type="Proteomes" id="UP001177140">
    <property type="component" value="Unassembled WGS sequence"/>
</dbReference>
<gene>
    <name evidence="1" type="ORF">MKW94_004194</name>
</gene>
<comment type="caution">
    <text evidence="1">The sequence shown here is derived from an EMBL/GenBank/DDBJ whole genome shotgun (WGS) entry which is preliminary data.</text>
</comment>
<feature type="non-terminal residue" evidence="1">
    <location>
        <position position="1"/>
    </location>
</feature>
<protein>
    <submittedName>
        <fullName evidence="1">Uncharacterized protein</fullName>
    </submittedName>
</protein>
<name>A0AA41VRW0_PAPNU</name>
<evidence type="ECO:0000313" key="1">
    <source>
        <dbReference type="EMBL" id="MCL7046356.1"/>
    </source>
</evidence>
<evidence type="ECO:0000313" key="2">
    <source>
        <dbReference type="Proteomes" id="UP001177140"/>
    </source>
</evidence>
<reference evidence="1" key="1">
    <citation type="submission" date="2022-03" db="EMBL/GenBank/DDBJ databases">
        <title>A functionally conserved STORR gene fusion in Papaver species that diverged 16.8 million years ago.</title>
        <authorList>
            <person name="Catania T."/>
        </authorList>
    </citation>
    <scope>NUCLEOTIDE SEQUENCE</scope>
    <source>
        <strain evidence="1">S-191538</strain>
    </source>
</reference>
<dbReference type="AlphaFoldDB" id="A0AA41VRW0"/>
<organism evidence="1 2">
    <name type="scientific">Papaver nudicaule</name>
    <name type="common">Iceland poppy</name>
    <dbReference type="NCBI Taxonomy" id="74823"/>
    <lineage>
        <taxon>Eukaryota</taxon>
        <taxon>Viridiplantae</taxon>
        <taxon>Streptophyta</taxon>
        <taxon>Embryophyta</taxon>
        <taxon>Tracheophyta</taxon>
        <taxon>Spermatophyta</taxon>
        <taxon>Magnoliopsida</taxon>
        <taxon>Ranunculales</taxon>
        <taxon>Papaveraceae</taxon>
        <taxon>Papaveroideae</taxon>
        <taxon>Papaver</taxon>
    </lineage>
</organism>
<feature type="non-terminal residue" evidence="1">
    <location>
        <position position="54"/>
    </location>
</feature>
<sequence length="54" mass="6203">VPLQAAPFLDIILLNDLQLWLHGEHQIVSAGHAVVVYFTWLQKTGPFETYLDQR</sequence>
<proteinExistence type="predicted"/>
<dbReference type="EMBL" id="JAJJMA010280221">
    <property type="protein sequence ID" value="MCL7046356.1"/>
    <property type="molecule type" value="Genomic_DNA"/>
</dbReference>
<keyword evidence="2" id="KW-1185">Reference proteome</keyword>